<feature type="domain" description="C2H2-type" evidence="3">
    <location>
        <begin position="257"/>
        <end position="279"/>
    </location>
</feature>
<gene>
    <name evidence="4" type="ORF">RIF29_29998</name>
</gene>
<dbReference type="PANTHER" id="PTHR46326:SF2">
    <property type="entry name" value="ZINC FINGER PROTEIN ZAT1-RELATED"/>
    <property type="match status" value="1"/>
</dbReference>
<dbReference type="PROSITE" id="PS00028">
    <property type="entry name" value="ZINC_FINGER_C2H2_1"/>
    <property type="match status" value="3"/>
</dbReference>
<dbReference type="Pfam" id="PF13912">
    <property type="entry name" value="zf-C2H2_6"/>
    <property type="match status" value="3"/>
</dbReference>
<dbReference type="AlphaFoldDB" id="A0AAN9EKP8"/>
<dbReference type="GO" id="GO:0006355">
    <property type="term" value="P:regulation of DNA-templated transcription"/>
    <property type="evidence" value="ECO:0007669"/>
    <property type="project" value="InterPro"/>
</dbReference>
<dbReference type="SMART" id="SM00355">
    <property type="entry name" value="ZnF_C2H2"/>
    <property type="match status" value="3"/>
</dbReference>
<reference evidence="4 5" key="1">
    <citation type="submission" date="2024-01" db="EMBL/GenBank/DDBJ databases">
        <title>The genomes of 5 underutilized Papilionoideae crops provide insights into root nodulation and disease resistanc.</title>
        <authorList>
            <person name="Yuan L."/>
        </authorList>
    </citation>
    <scope>NUCLEOTIDE SEQUENCE [LARGE SCALE GENOMIC DNA]</scope>
    <source>
        <strain evidence="4">ZHUSHIDOU_FW_LH</strain>
        <tissue evidence="4">Leaf</tissue>
    </source>
</reference>
<dbReference type="InterPro" id="IPR013087">
    <property type="entry name" value="Znf_C2H2_type"/>
</dbReference>
<organism evidence="4 5">
    <name type="scientific">Crotalaria pallida</name>
    <name type="common">Smooth rattlebox</name>
    <name type="synonym">Crotalaria striata</name>
    <dbReference type="NCBI Taxonomy" id="3830"/>
    <lineage>
        <taxon>Eukaryota</taxon>
        <taxon>Viridiplantae</taxon>
        <taxon>Streptophyta</taxon>
        <taxon>Embryophyta</taxon>
        <taxon>Tracheophyta</taxon>
        <taxon>Spermatophyta</taxon>
        <taxon>Magnoliopsida</taxon>
        <taxon>eudicotyledons</taxon>
        <taxon>Gunneridae</taxon>
        <taxon>Pentapetalae</taxon>
        <taxon>rosids</taxon>
        <taxon>fabids</taxon>
        <taxon>Fabales</taxon>
        <taxon>Fabaceae</taxon>
        <taxon>Papilionoideae</taxon>
        <taxon>50 kb inversion clade</taxon>
        <taxon>genistoids sensu lato</taxon>
        <taxon>core genistoids</taxon>
        <taxon>Crotalarieae</taxon>
        <taxon>Crotalaria</taxon>
    </lineage>
</organism>
<dbReference type="PANTHER" id="PTHR46326">
    <property type="entry name" value="ZINC FINGER PROTEIN ZAT1-RELATED"/>
    <property type="match status" value="1"/>
</dbReference>
<dbReference type="GO" id="GO:0008270">
    <property type="term" value="F:zinc ion binding"/>
    <property type="evidence" value="ECO:0007669"/>
    <property type="project" value="UniProtKB-KW"/>
</dbReference>
<keyword evidence="1" id="KW-0863">Zinc-finger</keyword>
<evidence type="ECO:0000256" key="1">
    <source>
        <dbReference type="PROSITE-ProRule" id="PRU00042"/>
    </source>
</evidence>
<sequence>MYKHKCKLCLRRFSNGRALGGHMRSHMMNLPLPTKPLPTKPEESFSRIQLSFEAESTSSSSSEEEGGNNYNDMCNDDDDVRGVCYGLRENPKMNVRLEDPEFSSVILQERESVTESSSNSRSRRTRKLAVFDNSYDCNNKGKQVHEREAVTKKIKLSKAEESWVVDREPLSPASDVSTDEEVAFCLMMLSRDMGWKRQKDQEQFMIDQSFDEEANFEDEDDDEEDEAERFSEDSEDDATEEEEERLSKNRVRGRRRYKCETCNKVFRSYQALGGHRASHKKVIKVKISRVNDNQELENENGATSAPTVVQKKVHECPVCFRVFASGQALGGHKRTHGIGLAAAAATTTTTQTTQVPSRPVEHGNNLIDLNLPASFDADDVISQIENSSVSVAEFVKTH</sequence>
<accession>A0AAN9EKP8</accession>
<dbReference type="EMBL" id="JAYWIO010000006">
    <property type="protein sequence ID" value="KAK7256545.1"/>
    <property type="molecule type" value="Genomic_DNA"/>
</dbReference>
<dbReference type="Gene3D" id="3.30.160.60">
    <property type="entry name" value="Classic Zinc Finger"/>
    <property type="match status" value="1"/>
</dbReference>
<feature type="region of interest" description="Disordered" evidence="2">
    <location>
        <begin position="211"/>
        <end position="250"/>
    </location>
</feature>
<evidence type="ECO:0000259" key="3">
    <source>
        <dbReference type="PROSITE" id="PS50157"/>
    </source>
</evidence>
<keyword evidence="5" id="KW-1185">Reference proteome</keyword>
<dbReference type="InterPro" id="IPR036236">
    <property type="entry name" value="Znf_C2H2_sf"/>
</dbReference>
<evidence type="ECO:0000313" key="5">
    <source>
        <dbReference type="Proteomes" id="UP001372338"/>
    </source>
</evidence>
<evidence type="ECO:0000256" key="2">
    <source>
        <dbReference type="SAM" id="MobiDB-lite"/>
    </source>
</evidence>
<dbReference type="PROSITE" id="PS50157">
    <property type="entry name" value="ZINC_FINGER_C2H2_2"/>
    <property type="match status" value="3"/>
</dbReference>
<keyword evidence="1" id="KW-0862">Zinc</keyword>
<feature type="region of interest" description="Disordered" evidence="2">
    <location>
        <begin position="51"/>
        <end position="73"/>
    </location>
</feature>
<keyword evidence="1" id="KW-0479">Metal-binding</keyword>
<dbReference type="Proteomes" id="UP001372338">
    <property type="component" value="Unassembled WGS sequence"/>
</dbReference>
<name>A0AAN9EKP8_CROPI</name>
<dbReference type="SUPFAM" id="SSF57667">
    <property type="entry name" value="beta-beta-alpha zinc fingers"/>
    <property type="match status" value="1"/>
</dbReference>
<protein>
    <recommendedName>
        <fullName evidence="3">C2H2-type domain-containing protein</fullName>
    </recommendedName>
</protein>
<evidence type="ECO:0000313" key="4">
    <source>
        <dbReference type="EMBL" id="KAK7256545.1"/>
    </source>
</evidence>
<dbReference type="InterPro" id="IPR044303">
    <property type="entry name" value="ZAT1/4/9"/>
</dbReference>
<feature type="compositionally biased region" description="Low complexity" evidence="2">
    <location>
        <begin position="51"/>
        <end position="61"/>
    </location>
</feature>
<proteinExistence type="predicted"/>
<comment type="caution">
    <text evidence="4">The sequence shown here is derived from an EMBL/GenBank/DDBJ whole genome shotgun (WGS) entry which is preliminary data.</text>
</comment>
<feature type="domain" description="C2H2-type" evidence="3">
    <location>
        <begin position="4"/>
        <end position="31"/>
    </location>
</feature>
<feature type="compositionally biased region" description="Acidic residues" evidence="2">
    <location>
        <begin position="211"/>
        <end position="244"/>
    </location>
</feature>
<feature type="domain" description="C2H2-type" evidence="3">
    <location>
        <begin position="314"/>
        <end position="336"/>
    </location>
</feature>